<dbReference type="CDD" id="cd02509">
    <property type="entry name" value="GDP-M1P_Guanylyltransferase"/>
    <property type="match status" value="1"/>
</dbReference>
<organism evidence="12 13">
    <name type="scientific">Candidatus Scatenecus faecavium</name>
    <dbReference type="NCBI Taxonomy" id="2840915"/>
    <lineage>
        <taxon>Bacteria</taxon>
        <taxon>Candidatus Scatenecus</taxon>
    </lineage>
</organism>
<dbReference type="Pfam" id="PF22640">
    <property type="entry name" value="ManC_GMP_beta-helix"/>
    <property type="match status" value="1"/>
</dbReference>
<dbReference type="InterPro" id="IPR049577">
    <property type="entry name" value="GMPP_N"/>
</dbReference>
<dbReference type="PANTHER" id="PTHR46390">
    <property type="entry name" value="MANNOSE-1-PHOSPHATE GUANYLYLTRANSFERASE"/>
    <property type="match status" value="1"/>
</dbReference>
<evidence type="ECO:0000256" key="2">
    <source>
        <dbReference type="ARBA" id="ARBA00012387"/>
    </source>
</evidence>
<gene>
    <name evidence="12" type="ORF">IAD41_06830</name>
</gene>
<evidence type="ECO:0000313" key="12">
    <source>
        <dbReference type="EMBL" id="HIS83300.1"/>
    </source>
</evidence>
<evidence type="ECO:0000256" key="1">
    <source>
        <dbReference type="ARBA" id="ARBA00006115"/>
    </source>
</evidence>
<protein>
    <recommendedName>
        <fullName evidence="2">mannose-1-phosphate guanylyltransferase</fullName>
        <ecNumber evidence="2">2.7.7.13</ecNumber>
    </recommendedName>
</protein>
<dbReference type="InterPro" id="IPR054566">
    <property type="entry name" value="ManC/GMP-like_b-helix"/>
</dbReference>
<evidence type="ECO:0000259" key="11">
    <source>
        <dbReference type="Pfam" id="PF22640"/>
    </source>
</evidence>
<dbReference type="InterPro" id="IPR051161">
    <property type="entry name" value="Mannose-6P_isomerase_type2"/>
</dbReference>
<evidence type="ECO:0000256" key="5">
    <source>
        <dbReference type="ARBA" id="ARBA00022741"/>
    </source>
</evidence>
<dbReference type="CDD" id="cd02213">
    <property type="entry name" value="cupin_PMI_typeII_C"/>
    <property type="match status" value="1"/>
</dbReference>
<evidence type="ECO:0000256" key="7">
    <source>
        <dbReference type="ARBA" id="ARBA00047343"/>
    </source>
</evidence>
<keyword evidence="3 12" id="KW-0808">Transferase</keyword>
<keyword evidence="4 12" id="KW-0548">Nucleotidyltransferase</keyword>
<evidence type="ECO:0000259" key="9">
    <source>
        <dbReference type="Pfam" id="PF00483"/>
    </source>
</evidence>
<keyword evidence="12" id="KW-0413">Isomerase</keyword>
<dbReference type="GO" id="GO:0009298">
    <property type="term" value="P:GDP-mannose biosynthetic process"/>
    <property type="evidence" value="ECO:0007669"/>
    <property type="project" value="TreeGrafter"/>
</dbReference>
<dbReference type="GO" id="GO:0005525">
    <property type="term" value="F:GTP binding"/>
    <property type="evidence" value="ECO:0007669"/>
    <property type="project" value="UniProtKB-KW"/>
</dbReference>
<sequence length="463" mass="52379">MFGIILAGGSGSRLWPLSRELYPKQLLNFTGENSLLQATFERLQKCMPAENILSITNTKHIANVRMQLKDLCTEPLILSEPVSKNTAPAIALSAKYIFQNAGHEEIILAVPSDHLINDIEGFKSAIQKGEELAQQGYIVTFGVKPSYCETGFGYIKSGAQIGEGYKVMQFSEKPDIKNAQEYLLDKTCFWNSGIFMFKASVLLQELQKHCPEIFEIIANIDLQNKREIPFVEFDKMPNISIDYALMEKSDNVVMTELNSDWKDLGSWDAIYDVSKKDKNNNVFVGHVMDEDSKNCLVYSSSKLVATIGLEDTVIVETEDAILACKKDRTQDVKHIYEKLKEQNDNTSLVHKTVYRPWGFYTVIAQGEGFLTKIIHVNPKQKLSLQSHNHRSEHWVILSGTAKVVLESKEFILNSGHSIDIPVKAIHSLQNPYDEAVEVIEVQKGDILIEEDIIRYEDMYGRCT</sequence>
<dbReference type="NCBIfam" id="TIGR01479">
    <property type="entry name" value="GMP_PMI"/>
    <property type="match status" value="1"/>
</dbReference>
<dbReference type="SUPFAM" id="SSF53448">
    <property type="entry name" value="Nucleotide-diphospho-sugar transferases"/>
    <property type="match status" value="1"/>
</dbReference>
<name>A0A9D1FWG7_9BACT</name>
<feature type="domain" description="Nucleotidyl transferase" evidence="9">
    <location>
        <begin position="3"/>
        <end position="278"/>
    </location>
</feature>
<dbReference type="InterPro" id="IPR006375">
    <property type="entry name" value="Man1P_GuaTrfase/Man6P_Isoase"/>
</dbReference>
<evidence type="ECO:0000256" key="4">
    <source>
        <dbReference type="ARBA" id="ARBA00022695"/>
    </source>
</evidence>
<dbReference type="Gene3D" id="3.90.550.10">
    <property type="entry name" value="Spore Coat Polysaccharide Biosynthesis Protein SpsA, Chain A"/>
    <property type="match status" value="1"/>
</dbReference>
<evidence type="ECO:0000259" key="10">
    <source>
        <dbReference type="Pfam" id="PF01050"/>
    </source>
</evidence>
<comment type="similarity">
    <text evidence="1 8">Belongs to the mannose-6-phosphate isomerase type 2 family.</text>
</comment>
<dbReference type="SUPFAM" id="SSF51182">
    <property type="entry name" value="RmlC-like cupins"/>
    <property type="match status" value="1"/>
</dbReference>
<dbReference type="Pfam" id="PF01050">
    <property type="entry name" value="MannoseP_isomer"/>
    <property type="match status" value="1"/>
</dbReference>
<dbReference type="EC" id="2.7.7.13" evidence="2"/>
<dbReference type="Gene3D" id="2.60.120.10">
    <property type="entry name" value="Jelly Rolls"/>
    <property type="match status" value="1"/>
</dbReference>
<dbReference type="FunFam" id="3.90.550.10:FF:000046">
    <property type="entry name" value="Mannose-1-phosphate guanylyltransferase (GDP)"/>
    <property type="match status" value="1"/>
</dbReference>
<dbReference type="InterPro" id="IPR014710">
    <property type="entry name" value="RmlC-like_jellyroll"/>
</dbReference>
<dbReference type="GO" id="GO:0000271">
    <property type="term" value="P:polysaccharide biosynthetic process"/>
    <property type="evidence" value="ECO:0007669"/>
    <property type="project" value="InterPro"/>
</dbReference>
<feature type="domain" description="MannoseP isomerase/GMP-like beta-helix" evidence="11">
    <location>
        <begin position="291"/>
        <end position="339"/>
    </location>
</feature>
<dbReference type="GO" id="GO:0004475">
    <property type="term" value="F:mannose-1-phosphate guanylyltransferase (GTP) activity"/>
    <property type="evidence" value="ECO:0007669"/>
    <property type="project" value="UniProtKB-EC"/>
</dbReference>
<dbReference type="AlphaFoldDB" id="A0A9D1FWG7"/>
<keyword evidence="6" id="KW-0342">GTP-binding</keyword>
<dbReference type="InterPro" id="IPR001538">
    <property type="entry name" value="Man6P_isomerase-2_C"/>
</dbReference>
<dbReference type="GO" id="GO:0016853">
    <property type="term" value="F:isomerase activity"/>
    <property type="evidence" value="ECO:0007669"/>
    <property type="project" value="UniProtKB-KW"/>
</dbReference>
<dbReference type="InterPro" id="IPR029044">
    <property type="entry name" value="Nucleotide-diphossugar_trans"/>
</dbReference>
<evidence type="ECO:0000256" key="6">
    <source>
        <dbReference type="ARBA" id="ARBA00023134"/>
    </source>
</evidence>
<dbReference type="InterPro" id="IPR011051">
    <property type="entry name" value="RmlC_Cupin_sf"/>
</dbReference>
<dbReference type="Pfam" id="PF00483">
    <property type="entry name" value="NTP_transferase"/>
    <property type="match status" value="1"/>
</dbReference>
<evidence type="ECO:0000256" key="8">
    <source>
        <dbReference type="RuleBase" id="RU004190"/>
    </source>
</evidence>
<dbReference type="EMBL" id="DVJO01000153">
    <property type="protein sequence ID" value="HIS83300.1"/>
    <property type="molecule type" value="Genomic_DNA"/>
</dbReference>
<keyword evidence="5" id="KW-0547">Nucleotide-binding</keyword>
<evidence type="ECO:0000313" key="13">
    <source>
        <dbReference type="Proteomes" id="UP000824139"/>
    </source>
</evidence>
<evidence type="ECO:0000256" key="3">
    <source>
        <dbReference type="ARBA" id="ARBA00022679"/>
    </source>
</evidence>
<dbReference type="PANTHER" id="PTHR46390:SF1">
    <property type="entry name" value="MANNOSE-1-PHOSPHATE GUANYLYLTRANSFERASE"/>
    <property type="match status" value="1"/>
</dbReference>
<feature type="domain" description="Mannose-6-phosphate isomerase type II C-terminal" evidence="10">
    <location>
        <begin position="343"/>
        <end position="457"/>
    </location>
</feature>
<dbReference type="InterPro" id="IPR005835">
    <property type="entry name" value="NTP_transferase_dom"/>
</dbReference>
<accession>A0A9D1FWG7</accession>
<comment type="catalytic activity">
    <reaction evidence="7">
        <text>alpha-D-mannose 1-phosphate + GTP + H(+) = GDP-alpha-D-mannose + diphosphate</text>
        <dbReference type="Rhea" id="RHEA:15229"/>
        <dbReference type="ChEBI" id="CHEBI:15378"/>
        <dbReference type="ChEBI" id="CHEBI:33019"/>
        <dbReference type="ChEBI" id="CHEBI:37565"/>
        <dbReference type="ChEBI" id="CHEBI:57527"/>
        <dbReference type="ChEBI" id="CHEBI:58409"/>
        <dbReference type="EC" id="2.7.7.13"/>
    </reaction>
</comment>
<comment type="caution">
    <text evidence="12">The sequence shown here is derived from an EMBL/GenBank/DDBJ whole genome shotgun (WGS) entry which is preliminary data.</text>
</comment>
<reference evidence="12" key="1">
    <citation type="submission" date="2020-10" db="EMBL/GenBank/DDBJ databases">
        <authorList>
            <person name="Gilroy R."/>
        </authorList>
    </citation>
    <scope>NUCLEOTIDE SEQUENCE</scope>
    <source>
        <strain evidence="12">CHK152-2994</strain>
    </source>
</reference>
<reference evidence="12" key="2">
    <citation type="journal article" date="2021" name="PeerJ">
        <title>Extensive microbial diversity within the chicken gut microbiome revealed by metagenomics and culture.</title>
        <authorList>
            <person name="Gilroy R."/>
            <person name="Ravi A."/>
            <person name="Getino M."/>
            <person name="Pursley I."/>
            <person name="Horton D.L."/>
            <person name="Alikhan N.F."/>
            <person name="Baker D."/>
            <person name="Gharbi K."/>
            <person name="Hall N."/>
            <person name="Watson M."/>
            <person name="Adriaenssens E.M."/>
            <person name="Foster-Nyarko E."/>
            <person name="Jarju S."/>
            <person name="Secka A."/>
            <person name="Antonio M."/>
            <person name="Oren A."/>
            <person name="Chaudhuri R.R."/>
            <person name="La Ragione R."/>
            <person name="Hildebrand F."/>
            <person name="Pallen M.J."/>
        </authorList>
    </citation>
    <scope>NUCLEOTIDE SEQUENCE</scope>
    <source>
        <strain evidence="12">CHK152-2994</strain>
    </source>
</reference>
<dbReference type="Proteomes" id="UP000824139">
    <property type="component" value="Unassembled WGS sequence"/>
</dbReference>
<proteinExistence type="inferred from homology"/>